<dbReference type="InterPro" id="IPR013538">
    <property type="entry name" value="ASHA1/2-like_C"/>
</dbReference>
<dbReference type="SUPFAM" id="SSF55961">
    <property type="entry name" value="Bet v1-like"/>
    <property type="match status" value="1"/>
</dbReference>
<evidence type="ECO:0000313" key="3">
    <source>
        <dbReference type="EMBL" id="GAA5049950.1"/>
    </source>
</evidence>
<organism evidence="3 4">
    <name type="scientific">Haladaptatus pallidirubidus</name>
    <dbReference type="NCBI Taxonomy" id="1008152"/>
    <lineage>
        <taxon>Archaea</taxon>
        <taxon>Methanobacteriati</taxon>
        <taxon>Methanobacteriota</taxon>
        <taxon>Stenosarchaea group</taxon>
        <taxon>Halobacteria</taxon>
        <taxon>Halobacteriales</taxon>
        <taxon>Haladaptataceae</taxon>
        <taxon>Haladaptatus</taxon>
    </lineage>
</organism>
<dbReference type="InterPro" id="IPR023393">
    <property type="entry name" value="START-like_dom_sf"/>
</dbReference>
<evidence type="ECO:0000256" key="1">
    <source>
        <dbReference type="ARBA" id="ARBA00006817"/>
    </source>
</evidence>
<dbReference type="AlphaFoldDB" id="A0AAV3UH69"/>
<evidence type="ECO:0000259" key="2">
    <source>
        <dbReference type="Pfam" id="PF08327"/>
    </source>
</evidence>
<dbReference type="Gene3D" id="3.30.530.20">
    <property type="match status" value="1"/>
</dbReference>
<evidence type="ECO:0000313" key="4">
    <source>
        <dbReference type="Proteomes" id="UP001501729"/>
    </source>
</evidence>
<dbReference type="Proteomes" id="UP001501729">
    <property type="component" value="Unassembled WGS sequence"/>
</dbReference>
<keyword evidence="4" id="KW-1185">Reference proteome</keyword>
<dbReference type="EMBL" id="BAABKX010000007">
    <property type="protein sequence ID" value="GAA5049950.1"/>
    <property type="molecule type" value="Genomic_DNA"/>
</dbReference>
<proteinExistence type="inferred from homology"/>
<name>A0AAV3UH69_9EURY</name>
<reference evidence="3 4" key="1">
    <citation type="journal article" date="2019" name="Int. J. Syst. Evol. Microbiol.">
        <title>The Global Catalogue of Microorganisms (GCM) 10K type strain sequencing project: providing services to taxonomists for standard genome sequencing and annotation.</title>
        <authorList>
            <consortium name="The Broad Institute Genomics Platform"/>
            <consortium name="The Broad Institute Genome Sequencing Center for Infectious Disease"/>
            <person name="Wu L."/>
            <person name="Ma J."/>
        </authorList>
    </citation>
    <scope>NUCLEOTIDE SEQUENCE [LARGE SCALE GENOMIC DNA]</scope>
    <source>
        <strain evidence="3 4">JCM 17504</strain>
    </source>
</reference>
<comment type="caution">
    <text evidence="3">The sequence shown here is derived from an EMBL/GenBank/DDBJ whole genome shotgun (WGS) entry which is preliminary data.</text>
</comment>
<comment type="similarity">
    <text evidence="1">Belongs to the AHA1 family.</text>
</comment>
<gene>
    <name evidence="3" type="ORF">GCM10025751_23400</name>
</gene>
<feature type="domain" description="Activator of Hsp90 ATPase homologue 1/2-like C-terminal" evidence="2">
    <location>
        <begin position="3"/>
        <end position="88"/>
    </location>
</feature>
<sequence>MVDHEGDEYQNRIVYDEIVELERLTYTHGSDDDLEQFRVEVTFEEPDGGGSKLTMEMRFGSMDEFDEAVEFGDDDGAKQTLKRLADYLVAK</sequence>
<protein>
    <recommendedName>
        <fullName evidence="2">Activator of Hsp90 ATPase homologue 1/2-like C-terminal domain-containing protein</fullName>
    </recommendedName>
</protein>
<accession>A0AAV3UH69</accession>
<dbReference type="Pfam" id="PF08327">
    <property type="entry name" value="AHSA1"/>
    <property type="match status" value="1"/>
</dbReference>